<reference evidence="7 8" key="1">
    <citation type="journal article" date="2019" name="PLoS Genet.">
        <title>Convergent evolution of linked mating-type loci in basidiomycete fungi.</title>
        <authorList>
            <person name="Sun S."/>
            <person name="Coelho M.A."/>
            <person name="Heitman J."/>
            <person name="Nowrousian M."/>
        </authorList>
    </citation>
    <scope>NUCLEOTIDE SEQUENCE [LARGE SCALE GENOMIC DNA]</scope>
    <source>
        <strain evidence="7 8">CBS 4282</strain>
    </source>
</reference>
<evidence type="ECO:0000256" key="1">
    <source>
        <dbReference type="ARBA" id="ARBA00010066"/>
    </source>
</evidence>
<evidence type="ECO:0000256" key="3">
    <source>
        <dbReference type="ARBA" id="ARBA00022781"/>
    </source>
</evidence>
<comment type="caution">
    <text evidence="7">The sequence shown here is derived from an EMBL/GenBank/DDBJ whole genome shotgun (WGS) entry which is preliminary data.</text>
</comment>
<dbReference type="PANTHER" id="PTHR12713:SF11">
    <property type="entry name" value="V-TYPE PROTON ATPASE SUBUNIT G"/>
    <property type="match status" value="1"/>
</dbReference>
<feature type="compositionally biased region" description="Low complexity" evidence="6">
    <location>
        <begin position="84"/>
        <end position="96"/>
    </location>
</feature>
<dbReference type="EMBL" id="QKWK01000013">
    <property type="protein sequence ID" value="TXT04953.1"/>
    <property type="molecule type" value="Genomic_DNA"/>
</dbReference>
<keyword evidence="4 5" id="KW-0406">Ion transport</keyword>
<protein>
    <recommendedName>
        <fullName evidence="5">V-type proton ATPase subunit G</fullName>
    </recommendedName>
</protein>
<dbReference type="PANTHER" id="PTHR12713">
    <property type="entry name" value="VACUOLAR ATP SYNTHASE SUBUNIT G"/>
    <property type="match status" value="1"/>
</dbReference>
<evidence type="ECO:0000256" key="6">
    <source>
        <dbReference type="SAM" id="MobiDB-lite"/>
    </source>
</evidence>
<organism evidence="7 8">
    <name type="scientific">Vanrija humicola</name>
    <name type="common">Yeast</name>
    <name type="synonym">Cryptococcus humicola</name>
    <dbReference type="NCBI Taxonomy" id="5417"/>
    <lineage>
        <taxon>Eukaryota</taxon>
        <taxon>Fungi</taxon>
        <taxon>Dikarya</taxon>
        <taxon>Basidiomycota</taxon>
        <taxon>Agaricomycotina</taxon>
        <taxon>Tremellomycetes</taxon>
        <taxon>Trichosporonales</taxon>
        <taxon>Trichosporonaceae</taxon>
        <taxon>Vanrija</taxon>
    </lineage>
</organism>
<keyword evidence="2 5" id="KW-0813">Transport</keyword>
<proteinExistence type="inferred from homology"/>
<accession>A0A7D8UX44</accession>
<feature type="region of interest" description="Disordered" evidence="6">
    <location>
        <begin position="1"/>
        <end position="22"/>
    </location>
</feature>
<dbReference type="GO" id="GO:0016887">
    <property type="term" value="F:ATP hydrolysis activity"/>
    <property type="evidence" value="ECO:0007669"/>
    <property type="project" value="TreeGrafter"/>
</dbReference>
<name>A0A7D8UX44_VANHU</name>
<comment type="subunit">
    <text evidence="5">V-ATPase is a heteromultimeric enzyme made up of two complexes: the ATP-hydrolytic V1 complex and the proton translocation V0 complex.</text>
</comment>
<sequence>MVRSSAARPSQNKTPQLTAYSKAANSQGIQTLLEAEKEASKVVAKARQYRVQKLKDARTEAAKEIESYKAQKEAEFKKFEADHTSQTSTSQSTIDSTTKEQLTTVDAQIKKNSDAAVKKIVERVLLVEPKLHQNLQKVEA</sequence>
<dbReference type="Gene3D" id="1.20.5.2950">
    <property type="match status" value="1"/>
</dbReference>
<comment type="function">
    <text evidence="5">Subunit of the V1 complex of vacuolar(H+)-ATPase (V-ATPase), a multisubunit enzyme composed of a peripheral complex (V1) that hydrolyzes ATP and a membrane integral complex (V0) that translocates protons. V-ATPase is responsible for acidifying and maintaining the pH of intracellular compartments and in some cell types, is targeted to the plasma membrane, where it is responsible for acidifying the extracellular environment.</text>
</comment>
<evidence type="ECO:0000256" key="5">
    <source>
        <dbReference type="RuleBase" id="RU364019"/>
    </source>
</evidence>
<dbReference type="AlphaFoldDB" id="A0A7D8UX44"/>
<keyword evidence="8" id="KW-1185">Reference proteome</keyword>
<comment type="similarity">
    <text evidence="1 5">Belongs to the V-ATPase G subunit family.</text>
</comment>
<evidence type="ECO:0000313" key="7">
    <source>
        <dbReference type="EMBL" id="TXT04953.1"/>
    </source>
</evidence>
<dbReference type="GO" id="GO:0000221">
    <property type="term" value="C:vacuolar proton-transporting V-type ATPase, V1 domain"/>
    <property type="evidence" value="ECO:0007669"/>
    <property type="project" value="TreeGrafter"/>
</dbReference>
<feature type="region of interest" description="Disordered" evidence="6">
    <location>
        <begin position="78"/>
        <end position="100"/>
    </location>
</feature>
<dbReference type="InterPro" id="IPR005124">
    <property type="entry name" value="V-ATPase_G"/>
</dbReference>
<dbReference type="Pfam" id="PF03179">
    <property type="entry name" value="V-ATPase_G"/>
    <property type="match status" value="1"/>
</dbReference>
<evidence type="ECO:0000256" key="4">
    <source>
        <dbReference type="ARBA" id="ARBA00023065"/>
    </source>
</evidence>
<dbReference type="FunFam" id="1.20.5.2950:FF:000001">
    <property type="entry name" value="V-type proton ATPase subunit G"/>
    <property type="match status" value="1"/>
</dbReference>
<keyword evidence="3 5" id="KW-0375">Hydrogen ion transport</keyword>
<dbReference type="NCBIfam" id="TIGR01147">
    <property type="entry name" value="V_ATP_synt_G"/>
    <property type="match status" value="1"/>
</dbReference>
<feature type="compositionally biased region" description="Polar residues" evidence="6">
    <location>
        <begin position="7"/>
        <end position="22"/>
    </location>
</feature>
<dbReference type="Proteomes" id="UP000473826">
    <property type="component" value="Unassembled WGS sequence"/>
</dbReference>
<dbReference type="GO" id="GO:0046961">
    <property type="term" value="F:proton-transporting ATPase activity, rotational mechanism"/>
    <property type="evidence" value="ECO:0007669"/>
    <property type="project" value="InterPro"/>
</dbReference>
<evidence type="ECO:0000256" key="2">
    <source>
        <dbReference type="ARBA" id="ARBA00022448"/>
    </source>
</evidence>
<evidence type="ECO:0000313" key="8">
    <source>
        <dbReference type="Proteomes" id="UP000473826"/>
    </source>
</evidence>
<gene>
    <name evidence="7" type="ORF">VHUM_04036</name>
</gene>
<dbReference type="OrthoDB" id="250802at2759"/>